<dbReference type="InterPro" id="IPR010710">
    <property type="entry name" value="DUF1289"/>
</dbReference>
<reference evidence="1 2" key="1">
    <citation type="submission" date="2022-10" db="EMBL/GenBank/DDBJ databases">
        <title>Alteromonas sp. chi3 Genome sequencing.</title>
        <authorList>
            <person name="Park S."/>
        </authorList>
    </citation>
    <scope>NUCLEOTIDE SEQUENCE [LARGE SCALE GENOMIC DNA]</scope>
    <source>
        <strain evidence="2">chi3</strain>
    </source>
</reference>
<dbReference type="Proteomes" id="UP001218788">
    <property type="component" value="Unassembled WGS sequence"/>
</dbReference>
<comment type="caution">
    <text evidence="1">The sequence shown here is derived from an EMBL/GenBank/DDBJ whole genome shotgun (WGS) entry which is preliminary data.</text>
</comment>
<sequence length="68" mass="7725">MIKPTPEVPIEQAIVSSPCIGNCCLDPDDICLGCQRHIDEITGWHHADVTERRAILLRCQERCKLRAR</sequence>
<keyword evidence="2" id="KW-1185">Reference proteome</keyword>
<dbReference type="Pfam" id="PF06945">
    <property type="entry name" value="DUF1289"/>
    <property type="match status" value="1"/>
</dbReference>
<evidence type="ECO:0000313" key="1">
    <source>
        <dbReference type="EMBL" id="MDC8831758.1"/>
    </source>
</evidence>
<proteinExistence type="predicted"/>
<dbReference type="PANTHER" id="PTHR35175">
    <property type="entry name" value="DUF1289 DOMAIN-CONTAINING PROTEIN"/>
    <property type="match status" value="1"/>
</dbReference>
<dbReference type="PANTHER" id="PTHR35175:SF2">
    <property type="entry name" value="DUF1289 DOMAIN-CONTAINING PROTEIN"/>
    <property type="match status" value="1"/>
</dbReference>
<gene>
    <name evidence="1" type="ORF">OIK42_13410</name>
</gene>
<name>A0ABT5L7M3_9ALTE</name>
<protein>
    <submittedName>
        <fullName evidence="1">DUF1289 domain-containing protein</fullName>
    </submittedName>
</protein>
<accession>A0ABT5L7M3</accession>
<organism evidence="1 2">
    <name type="scientific">Alteromonas gilva</name>
    <dbReference type="NCBI Taxonomy" id="2987522"/>
    <lineage>
        <taxon>Bacteria</taxon>
        <taxon>Pseudomonadati</taxon>
        <taxon>Pseudomonadota</taxon>
        <taxon>Gammaproteobacteria</taxon>
        <taxon>Alteromonadales</taxon>
        <taxon>Alteromonadaceae</taxon>
        <taxon>Alteromonas/Salinimonas group</taxon>
        <taxon>Alteromonas</taxon>
    </lineage>
</organism>
<dbReference type="EMBL" id="JAQQXP010000001">
    <property type="protein sequence ID" value="MDC8831758.1"/>
    <property type="molecule type" value="Genomic_DNA"/>
</dbReference>
<dbReference type="RefSeq" id="WP_273641245.1">
    <property type="nucleotide sequence ID" value="NZ_JAQQXP010000001.1"/>
</dbReference>
<evidence type="ECO:0000313" key="2">
    <source>
        <dbReference type="Proteomes" id="UP001218788"/>
    </source>
</evidence>